<sequence length="200" mass="22100">MTQTAAGDRKVRQTRSPGRPRSIEATEAVLDAAYRLSAAHGLRGATIQAIADDTGVSKMTIYKWWENRLHLLIDAFLRKANQALPLGPNGTAKEIICAHAELYVTELQGDLGRVQLAVLAECMAETGSTELFVSRYLSIRRERGVEVIRRGQKSGEIKSRRPPEDIYDQIYGTIFYRSQFGLAGLDSAFVKSLIEASTGE</sequence>
<proteinExistence type="predicted"/>
<dbReference type="Gene3D" id="1.10.10.60">
    <property type="entry name" value="Homeodomain-like"/>
    <property type="match status" value="1"/>
</dbReference>
<dbReference type="InterPro" id="IPR050109">
    <property type="entry name" value="HTH-type_TetR-like_transc_reg"/>
</dbReference>
<accession>A0A261TPU8</accession>
<evidence type="ECO:0000256" key="5">
    <source>
        <dbReference type="SAM" id="MobiDB-lite"/>
    </source>
</evidence>
<dbReference type="SUPFAM" id="SSF48498">
    <property type="entry name" value="Tetracyclin repressor-like, C-terminal domain"/>
    <property type="match status" value="1"/>
</dbReference>
<feature type="DNA-binding region" description="H-T-H motif" evidence="4">
    <location>
        <begin position="46"/>
        <end position="65"/>
    </location>
</feature>
<keyword evidence="2 4" id="KW-0238">DNA-binding</keyword>
<evidence type="ECO:0000259" key="6">
    <source>
        <dbReference type="PROSITE" id="PS50977"/>
    </source>
</evidence>
<dbReference type="GO" id="GO:0000976">
    <property type="term" value="F:transcription cis-regulatory region binding"/>
    <property type="evidence" value="ECO:0007669"/>
    <property type="project" value="TreeGrafter"/>
</dbReference>
<dbReference type="GO" id="GO:0003700">
    <property type="term" value="F:DNA-binding transcription factor activity"/>
    <property type="evidence" value="ECO:0007669"/>
    <property type="project" value="TreeGrafter"/>
</dbReference>
<dbReference type="InterPro" id="IPR009057">
    <property type="entry name" value="Homeodomain-like_sf"/>
</dbReference>
<name>A0A261TPU8_9BORD</name>
<dbReference type="PANTHER" id="PTHR30055:SF148">
    <property type="entry name" value="TETR-FAMILY TRANSCRIPTIONAL REGULATOR"/>
    <property type="match status" value="1"/>
</dbReference>
<evidence type="ECO:0000256" key="3">
    <source>
        <dbReference type="ARBA" id="ARBA00023163"/>
    </source>
</evidence>
<evidence type="ECO:0000256" key="1">
    <source>
        <dbReference type="ARBA" id="ARBA00023015"/>
    </source>
</evidence>
<comment type="caution">
    <text evidence="7">The sequence shown here is derived from an EMBL/GenBank/DDBJ whole genome shotgun (WGS) entry which is preliminary data.</text>
</comment>
<reference evidence="7 8" key="1">
    <citation type="submission" date="2017-05" db="EMBL/GenBank/DDBJ databases">
        <title>Complete and WGS of Bordetella genogroups.</title>
        <authorList>
            <person name="Spilker T."/>
            <person name="LiPuma J."/>
        </authorList>
    </citation>
    <scope>NUCLEOTIDE SEQUENCE [LARGE SCALE GENOMIC DNA]</scope>
    <source>
        <strain evidence="7 8">AU10456</strain>
    </source>
</reference>
<dbReference type="PROSITE" id="PS50977">
    <property type="entry name" value="HTH_TETR_2"/>
    <property type="match status" value="1"/>
</dbReference>
<organism evidence="7 8">
    <name type="scientific">Bordetella genomosp. 5</name>
    <dbReference type="NCBI Taxonomy" id="1395608"/>
    <lineage>
        <taxon>Bacteria</taxon>
        <taxon>Pseudomonadati</taxon>
        <taxon>Pseudomonadota</taxon>
        <taxon>Betaproteobacteria</taxon>
        <taxon>Burkholderiales</taxon>
        <taxon>Alcaligenaceae</taxon>
        <taxon>Bordetella</taxon>
    </lineage>
</organism>
<dbReference type="Pfam" id="PF00440">
    <property type="entry name" value="TetR_N"/>
    <property type="match status" value="1"/>
</dbReference>
<dbReference type="InterPro" id="IPR001647">
    <property type="entry name" value="HTH_TetR"/>
</dbReference>
<evidence type="ECO:0000256" key="2">
    <source>
        <dbReference type="ARBA" id="ARBA00023125"/>
    </source>
</evidence>
<dbReference type="PANTHER" id="PTHR30055">
    <property type="entry name" value="HTH-TYPE TRANSCRIPTIONAL REGULATOR RUTR"/>
    <property type="match status" value="1"/>
</dbReference>
<dbReference type="InterPro" id="IPR036271">
    <property type="entry name" value="Tet_transcr_reg_TetR-rel_C_sf"/>
</dbReference>
<evidence type="ECO:0000313" key="7">
    <source>
        <dbReference type="EMBL" id="OZI51688.1"/>
    </source>
</evidence>
<feature type="region of interest" description="Disordered" evidence="5">
    <location>
        <begin position="1"/>
        <end position="21"/>
    </location>
</feature>
<feature type="domain" description="HTH tetR-type" evidence="6">
    <location>
        <begin position="23"/>
        <end position="83"/>
    </location>
</feature>
<keyword evidence="3" id="KW-0804">Transcription</keyword>
<dbReference type="OrthoDB" id="9796019at2"/>
<dbReference type="Proteomes" id="UP000216913">
    <property type="component" value="Unassembled WGS sequence"/>
</dbReference>
<evidence type="ECO:0000256" key="4">
    <source>
        <dbReference type="PROSITE-ProRule" id="PRU00335"/>
    </source>
</evidence>
<dbReference type="SUPFAM" id="SSF46689">
    <property type="entry name" value="Homeodomain-like"/>
    <property type="match status" value="1"/>
</dbReference>
<dbReference type="Gene3D" id="1.10.357.10">
    <property type="entry name" value="Tetracycline Repressor, domain 2"/>
    <property type="match status" value="1"/>
</dbReference>
<dbReference type="AlphaFoldDB" id="A0A261TPU8"/>
<dbReference type="EMBL" id="NEVP01000006">
    <property type="protein sequence ID" value="OZI51688.1"/>
    <property type="molecule type" value="Genomic_DNA"/>
</dbReference>
<dbReference type="Pfam" id="PF16859">
    <property type="entry name" value="TetR_C_11"/>
    <property type="match status" value="1"/>
</dbReference>
<protein>
    <recommendedName>
        <fullName evidence="6">HTH tetR-type domain-containing protein</fullName>
    </recommendedName>
</protein>
<evidence type="ECO:0000313" key="8">
    <source>
        <dbReference type="Proteomes" id="UP000216913"/>
    </source>
</evidence>
<dbReference type="InterPro" id="IPR011075">
    <property type="entry name" value="TetR_C"/>
</dbReference>
<gene>
    <name evidence="7" type="ORF">CAL25_09105</name>
</gene>
<keyword evidence="8" id="KW-1185">Reference proteome</keyword>
<keyword evidence="1" id="KW-0805">Transcription regulation</keyword>